<keyword evidence="2" id="KW-1185">Reference proteome</keyword>
<name>A0A328DQM1_9ASTE</name>
<dbReference type="Proteomes" id="UP000249390">
    <property type="component" value="Unassembled WGS sequence"/>
</dbReference>
<dbReference type="EMBL" id="NQVE01000106">
    <property type="protein sequence ID" value="RAL47965.1"/>
    <property type="molecule type" value="Genomic_DNA"/>
</dbReference>
<accession>A0A328DQM1</accession>
<gene>
    <name evidence="1" type="ORF">DM860_015752</name>
</gene>
<proteinExistence type="predicted"/>
<reference evidence="1 2" key="1">
    <citation type="submission" date="2018-06" db="EMBL/GenBank/DDBJ databases">
        <title>The Genome of Cuscuta australis (Dodder) Provides Insight into the Evolution of Plant Parasitism.</title>
        <authorList>
            <person name="Liu H."/>
        </authorList>
    </citation>
    <scope>NUCLEOTIDE SEQUENCE [LARGE SCALE GENOMIC DNA]</scope>
    <source>
        <strain evidence="2">cv. Yunnan</strain>
        <tissue evidence="1">Vines</tissue>
    </source>
</reference>
<evidence type="ECO:0000313" key="2">
    <source>
        <dbReference type="Proteomes" id="UP000249390"/>
    </source>
</evidence>
<sequence length="95" mass="10848">MTSQRRPIMLSCDDISNVQHSEFLDANRTRMITTLKNTTENLIEAFGESKDDHLEQDVDAITDSTLNKRLKDVEHCHGVGDDSSKKMKNIKIEKD</sequence>
<protein>
    <submittedName>
        <fullName evidence="1">Uncharacterized protein</fullName>
    </submittedName>
</protein>
<comment type="caution">
    <text evidence="1">The sequence shown here is derived from an EMBL/GenBank/DDBJ whole genome shotgun (WGS) entry which is preliminary data.</text>
</comment>
<dbReference type="AlphaFoldDB" id="A0A328DQM1"/>
<evidence type="ECO:0000313" key="1">
    <source>
        <dbReference type="EMBL" id="RAL47965.1"/>
    </source>
</evidence>
<organism evidence="1 2">
    <name type="scientific">Cuscuta australis</name>
    <dbReference type="NCBI Taxonomy" id="267555"/>
    <lineage>
        <taxon>Eukaryota</taxon>
        <taxon>Viridiplantae</taxon>
        <taxon>Streptophyta</taxon>
        <taxon>Embryophyta</taxon>
        <taxon>Tracheophyta</taxon>
        <taxon>Spermatophyta</taxon>
        <taxon>Magnoliopsida</taxon>
        <taxon>eudicotyledons</taxon>
        <taxon>Gunneridae</taxon>
        <taxon>Pentapetalae</taxon>
        <taxon>asterids</taxon>
        <taxon>lamiids</taxon>
        <taxon>Solanales</taxon>
        <taxon>Convolvulaceae</taxon>
        <taxon>Cuscuteae</taxon>
        <taxon>Cuscuta</taxon>
        <taxon>Cuscuta subgen. Grammica</taxon>
        <taxon>Cuscuta sect. Cleistogrammica</taxon>
    </lineage>
</organism>